<feature type="binding site" evidence="14">
    <location>
        <position position="165"/>
    </location>
    <ligand>
        <name>Zn(2+)</name>
        <dbReference type="ChEBI" id="CHEBI:29105"/>
        <label>2</label>
    </ligand>
</feature>
<evidence type="ECO:0000256" key="14">
    <source>
        <dbReference type="HAMAP-Rule" id="MF_01152"/>
    </source>
</evidence>
<dbReference type="Pfam" id="PF00226">
    <property type="entry name" value="DnaJ"/>
    <property type="match status" value="1"/>
</dbReference>
<keyword evidence="10 14" id="KW-0143">Chaperone</keyword>
<evidence type="ECO:0000256" key="12">
    <source>
        <dbReference type="ARBA" id="ARBA00061004"/>
    </source>
</evidence>
<evidence type="ECO:0000256" key="8">
    <source>
        <dbReference type="ARBA" id="ARBA00022833"/>
    </source>
</evidence>
<proteinExistence type="inferred from homology"/>
<feature type="binding site" evidence="14">
    <location>
        <position position="148"/>
    </location>
    <ligand>
        <name>Zn(2+)</name>
        <dbReference type="ChEBI" id="CHEBI:29105"/>
        <label>1</label>
    </ligand>
</feature>
<dbReference type="AlphaFoldDB" id="A0A418VII0"/>
<keyword evidence="3 14" id="KW-0963">Cytoplasm</keyword>
<keyword evidence="5 14" id="KW-0479">Metal-binding</keyword>
<comment type="function">
    <text evidence="11 14">Participates actively in the response to hyperosmotic and heat shock by preventing the aggregation of stress-denatured proteins and by disaggregating proteins, also in an autonomous, DnaK-independent fashion. Unfolded proteins bind initially to DnaJ; upon interaction with the DnaJ-bound protein, DnaK hydrolyzes its bound ATP, resulting in the formation of a stable complex. GrpE releases ADP from DnaK; ATP binding to DnaK triggers the release of the substrate protein, thus completing the reaction cycle. Several rounds of ATP-dependent interactions between DnaJ, DnaK and GrpE are required for fully efficient folding. Also involved, together with DnaK and GrpE, in the DNA replication of plasmids through activation of initiation proteins.</text>
</comment>
<evidence type="ECO:0000256" key="7">
    <source>
        <dbReference type="ARBA" id="ARBA00022771"/>
    </source>
</evidence>
<organism evidence="18 19">
    <name type="scientific">Rhodopseudomonas palustris</name>
    <dbReference type="NCBI Taxonomy" id="1076"/>
    <lineage>
        <taxon>Bacteria</taxon>
        <taxon>Pseudomonadati</taxon>
        <taxon>Pseudomonadota</taxon>
        <taxon>Alphaproteobacteria</taxon>
        <taxon>Hyphomicrobiales</taxon>
        <taxon>Nitrobacteraceae</taxon>
        <taxon>Rhodopseudomonas</taxon>
    </lineage>
</organism>
<dbReference type="PANTHER" id="PTHR43096:SF48">
    <property type="entry name" value="CHAPERONE PROTEIN DNAJ"/>
    <property type="match status" value="1"/>
</dbReference>
<dbReference type="GO" id="GO:0042026">
    <property type="term" value="P:protein refolding"/>
    <property type="evidence" value="ECO:0007669"/>
    <property type="project" value="TreeGrafter"/>
</dbReference>
<feature type="repeat" description="CXXCXGXG motif" evidence="14">
    <location>
        <begin position="201"/>
        <end position="208"/>
    </location>
</feature>
<feature type="binding site" evidence="14">
    <location>
        <position position="187"/>
    </location>
    <ligand>
        <name>Zn(2+)</name>
        <dbReference type="ChEBI" id="CHEBI:29105"/>
        <label>2</label>
    </ligand>
</feature>
<dbReference type="OrthoDB" id="9779889at2"/>
<keyword evidence="8 14" id="KW-0862">Zinc</keyword>
<evidence type="ECO:0000256" key="15">
    <source>
        <dbReference type="PROSITE-ProRule" id="PRU00546"/>
    </source>
</evidence>
<dbReference type="InterPro" id="IPR018253">
    <property type="entry name" value="DnaJ_domain_CS"/>
</dbReference>
<dbReference type="Gene3D" id="2.60.260.20">
    <property type="entry name" value="Urease metallochaperone UreE, N-terminal domain"/>
    <property type="match status" value="2"/>
</dbReference>
<evidence type="ECO:0000256" key="9">
    <source>
        <dbReference type="ARBA" id="ARBA00023016"/>
    </source>
</evidence>
<dbReference type="RefSeq" id="WP_119856164.1">
    <property type="nucleotide sequence ID" value="NZ_QYYD01000007.1"/>
</dbReference>
<feature type="repeat" description="CXXCXGXG motif" evidence="14">
    <location>
        <begin position="148"/>
        <end position="155"/>
    </location>
</feature>
<name>A0A418VII0_RHOPL</name>
<dbReference type="SUPFAM" id="SSF57938">
    <property type="entry name" value="DnaJ/Hsp40 cysteine-rich domain"/>
    <property type="match status" value="1"/>
</dbReference>
<dbReference type="GO" id="GO:0009408">
    <property type="term" value="P:response to heat"/>
    <property type="evidence" value="ECO:0007669"/>
    <property type="project" value="InterPro"/>
</dbReference>
<feature type="domain" description="J" evidence="16">
    <location>
        <begin position="7"/>
        <end position="72"/>
    </location>
</feature>
<comment type="caution">
    <text evidence="18">The sequence shown here is derived from an EMBL/GenBank/DDBJ whole genome shotgun (WGS) entry which is preliminary data.</text>
</comment>
<dbReference type="Pfam" id="PF01556">
    <property type="entry name" value="DnaJ_C"/>
    <property type="match status" value="1"/>
</dbReference>
<comment type="domain">
    <text evidence="14">The J domain is necessary and sufficient to stimulate DnaK ATPase activity. Zinc center 1 plays an important role in the autonomous, DnaK-independent chaperone activity of DnaJ. Zinc center 2 is essential for interaction with DnaK and for DnaJ activity.</text>
</comment>
<feature type="domain" description="CR-type" evidence="17">
    <location>
        <begin position="135"/>
        <end position="213"/>
    </location>
</feature>
<feature type="binding site" evidence="14">
    <location>
        <position position="190"/>
    </location>
    <ligand>
        <name>Zn(2+)</name>
        <dbReference type="ChEBI" id="CHEBI:29105"/>
        <label>2</label>
    </ligand>
</feature>
<dbReference type="CDD" id="cd10719">
    <property type="entry name" value="DnaJ_zf"/>
    <property type="match status" value="1"/>
</dbReference>
<dbReference type="InterPro" id="IPR002939">
    <property type="entry name" value="DnaJ_C"/>
</dbReference>
<dbReference type="InterPro" id="IPR008971">
    <property type="entry name" value="HSP40/DnaJ_pept-bd"/>
</dbReference>
<dbReference type="EMBL" id="QYYD01000007">
    <property type="protein sequence ID" value="RJF75836.1"/>
    <property type="molecule type" value="Genomic_DNA"/>
</dbReference>
<dbReference type="InterPro" id="IPR012724">
    <property type="entry name" value="DnaJ"/>
</dbReference>
<dbReference type="GO" id="GO:0008270">
    <property type="term" value="F:zinc ion binding"/>
    <property type="evidence" value="ECO:0007669"/>
    <property type="project" value="UniProtKB-UniRule"/>
</dbReference>
<comment type="subunit">
    <text evidence="2 14">Homodimer.</text>
</comment>
<keyword evidence="6 14" id="KW-0677">Repeat</keyword>
<keyword evidence="7 14" id="KW-0863">Zinc-finger</keyword>
<evidence type="ECO:0000313" key="18">
    <source>
        <dbReference type="EMBL" id="RJF75836.1"/>
    </source>
</evidence>
<dbReference type="FunFam" id="2.60.260.20:FF:000004">
    <property type="entry name" value="Molecular chaperone DnaJ"/>
    <property type="match status" value="1"/>
</dbReference>
<evidence type="ECO:0000313" key="19">
    <source>
        <dbReference type="Proteomes" id="UP000285523"/>
    </source>
</evidence>
<dbReference type="InterPro" id="IPR001623">
    <property type="entry name" value="DnaJ_domain"/>
</dbReference>
<feature type="repeat" description="CXXCXGXG motif" evidence="14">
    <location>
        <begin position="165"/>
        <end position="172"/>
    </location>
</feature>
<dbReference type="FunFam" id="2.10.230.10:FF:000002">
    <property type="entry name" value="Molecular chaperone DnaJ"/>
    <property type="match status" value="1"/>
</dbReference>
<dbReference type="Pfam" id="PF00684">
    <property type="entry name" value="DnaJ_CXXCXGXG"/>
    <property type="match status" value="1"/>
</dbReference>
<dbReference type="HAMAP" id="MF_01152">
    <property type="entry name" value="DnaJ"/>
    <property type="match status" value="1"/>
</dbReference>
<dbReference type="InterPro" id="IPR001305">
    <property type="entry name" value="HSP_DnaJ_Cys-rich_dom"/>
</dbReference>
<keyword evidence="4 14" id="KW-0235">DNA replication</keyword>
<dbReference type="GO" id="GO:0031072">
    <property type="term" value="F:heat shock protein binding"/>
    <property type="evidence" value="ECO:0007669"/>
    <property type="project" value="InterPro"/>
</dbReference>
<dbReference type="PROSITE" id="PS51188">
    <property type="entry name" value="ZF_CR"/>
    <property type="match status" value="1"/>
</dbReference>
<evidence type="ECO:0000256" key="6">
    <source>
        <dbReference type="ARBA" id="ARBA00022737"/>
    </source>
</evidence>
<feature type="binding site" evidence="14">
    <location>
        <position position="151"/>
    </location>
    <ligand>
        <name>Zn(2+)</name>
        <dbReference type="ChEBI" id="CHEBI:29105"/>
        <label>1</label>
    </ligand>
</feature>
<dbReference type="SUPFAM" id="SSF49493">
    <property type="entry name" value="HSP40/DnaJ peptide-binding domain"/>
    <property type="match status" value="2"/>
</dbReference>
<gene>
    <name evidence="14 18" type="primary">dnaJ</name>
    <name evidence="18" type="ORF">D4Q52_08805</name>
</gene>
<dbReference type="PANTHER" id="PTHR43096">
    <property type="entry name" value="DNAJ HOMOLOG 1, MITOCHONDRIAL-RELATED"/>
    <property type="match status" value="1"/>
</dbReference>
<dbReference type="CDD" id="cd06257">
    <property type="entry name" value="DnaJ"/>
    <property type="match status" value="1"/>
</dbReference>
<dbReference type="PROSITE" id="PS50076">
    <property type="entry name" value="DNAJ_2"/>
    <property type="match status" value="1"/>
</dbReference>
<accession>A0A418VII0</accession>
<dbReference type="NCBIfam" id="TIGR02349">
    <property type="entry name" value="DnaJ_bact"/>
    <property type="match status" value="1"/>
</dbReference>
<evidence type="ECO:0000259" key="17">
    <source>
        <dbReference type="PROSITE" id="PS51188"/>
    </source>
</evidence>
<dbReference type="Gene3D" id="2.10.230.10">
    <property type="entry name" value="Heat shock protein DnaJ, cysteine-rich domain"/>
    <property type="match status" value="1"/>
</dbReference>
<feature type="binding site" evidence="14">
    <location>
        <position position="201"/>
    </location>
    <ligand>
        <name>Zn(2+)</name>
        <dbReference type="ChEBI" id="CHEBI:29105"/>
        <label>1</label>
    </ligand>
</feature>
<dbReference type="SMART" id="SM00271">
    <property type="entry name" value="DnaJ"/>
    <property type="match status" value="1"/>
</dbReference>
<evidence type="ECO:0000256" key="5">
    <source>
        <dbReference type="ARBA" id="ARBA00022723"/>
    </source>
</evidence>
<feature type="binding site" evidence="14">
    <location>
        <position position="204"/>
    </location>
    <ligand>
        <name>Zn(2+)</name>
        <dbReference type="ChEBI" id="CHEBI:29105"/>
        <label>1</label>
    </ligand>
</feature>
<comment type="cofactor">
    <cofactor evidence="14">
        <name>Zn(2+)</name>
        <dbReference type="ChEBI" id="CHEBI:29105"/>
    </cofactor>
    <text evidence="14">Binds 2 Zn(2+) ions per monomer.</text>
</comment>
<evidence type="ECO:0000256" key="2">
    <source>
        <dbReference type="ARBA" id="ARBA00011738"/>
    </source>
</evidence>
<comment type="subcellular location">
    <subcellularLocation>
        <location evidence="1 14">Cytoplasm</location>
    </subcellularLocation>
</comment>
<dbReference type="CDD" id="cd10747">
    <property type="entry name" value="DnaJ_C"/>
    <property type="match status" value="1"/>
</dbReference>
<dbReference type="GO" id="GO:0006260">
    <property type="term" value="P:DNA replication"/>
    <property type="evidence" value="ECO:0007669"/>
    <property type="project" value="UniProtKB-KW"/>
</dbReference>
<dbReference type="SUPFAM" id="SSF46565">
    <property type="entry name" value="Chaperone J-domain"/>
    <property type="match status" value="1"/>
</dbReference>
<dbReference type="Proteomes" id="UP000285523">
    <property type="component" value="Unassembled WGS sequence"/>
</dbReference>
<evidence type="ECO:0000256" key="10">
    <source>
        <dbReference type="ARBA" id="ARBA00023186"/>
    </source>
</evidence>
<dbReference type="InterPro" id="IPR036869">
    <property type="entry name" value="J_dom_sf"/>
</dbReference>
<feature type="zinc finger region" description="CR-type" evidence="15">
    <location>
        <begin position="135"/>
        <end position="213"/>
    </location>
</feature>
<reference evidence="18 19" key="1">
    <citation type="submission" date="2018-09" db="EMBL/GenBank/DDBJ databases">
        <title>Draft genome sequence of Rhodopseudomonas palustris 2.1.18.</title>
        <authorList>
            <person name="Robertson S.L."/>
            <person name="Meyer T.E."/>
            <person name="Kyndt J.A."/>
        </authorList>
    </citation>
    <scope>NUCLEOTIDE SEQUENCE [LARGE SCALE GENOMIC DNA]</scope>
    <source>
        <strain evidence="18 19">2.1.18</strain>
    </source>
</reference>
<dbReference type="GO" id="GO:0005524">
    <property type="term" value="F:ATP binding"/>
    <property type="evidence" value="ECO:0007669"/>
    <property type="project" value="InterPro"/>
</dbReference>
<dbReference type="FunFam" id="1.10.287.110:FF:000034">
    <property type="entry name" value="Chaperone protein DnaJ"/>
    <property type="match status" value="1"/>
</dbReference>
<dbReference type="PROSITE" id="PS00636">
    <property type="entry name" value="DNAJ_1"/>
    <property type="match status" value="1"/>
</dbReference>
<dbReference type="PRINTS" id="PR00625">
    <property type="entry name" value="JDOMAIN"/>
</dbReference>
<dbReference type="NCBIfam" id="NF008035">
    <property type="entry name" value="PRK10767.1"/>
    <property type="match status" value="1"/>
</dbReference>
<dbReference type="GO" id="GO:0051082">
    <property type="term" value="F:unfolded protein binding"/>
    <property type="evidence" value="ECO:0007669"/>
    <property type="project" value="UniProtKB-UniRule"/>
</dbReference>
<evidence type="ECO:0000256" key="1">
    <source>
        <dbReference type="ARBA" id="ARBA00004496"/>
    </source>
</evidence>
<evidence type="ECO:0000259" key="16">
    <source>
        <dbReference type="PROSITE" id="PS50076"/>
    </source>
</evidence>
<feature type="binding site" evidence="14">
    <location>
        <position position="168"/>
    </location>
    <ligand>
        <name>Zn(2+)</name>
        <dbReference type="ChEBI" id="CHEBI:29105"/>
        <label>2</label>
    </ligand>
</feature>
<sequence length="379" mass="40835">MSTTKRCYYETLEVERGADESTLKSAFRKLAMKWHPDRNPGDASSEVRFKEINEAYEVLKDGDKRAAYDRYGHAAFEQGMGGGGPGFGAGFASSFSDIFEDLFGMAGQRGRGSGRERGADLRYNMEITLEDAYKGKTAQIEIPVSVTCDPCSGTGAKAGTKPKTCATCGGAGRVRQAQGFFTLERTCPSCQGRGQTIEDPCPSCSGSGRVTKERNLSVNIPQGVEDGTRIRLAGEGEAGVRGGPPGDLYIFLSLAPHDIFQRDGADLHCRVPISMVTAALGGEFEVPTIERGKTKVKVPSGTQTGRRFRIAGKGMPVLRSRQVGDMYVQVAVETPQNLTKKQQELLAEFEKLSSGATQPEAAGFFSMVKDFFGSRTSTP</sequence>
<feature type="repeat" description="CXXCXGXG motif" evidence="14">
    <location>
        <begin position="187"/>
        <end position="194"/>
    </location>
</feature>
<evidence type="ECO:0000256" key="11">
    <source>
        <dbReference type="ARBA" id="ARBA00053423"/>
    </source>
</evidence>
<dbReference type="GO" id="GO:0005737">
    <property type="term" value="C:cytoplasm"/>
    <property type="evidence" value="ECO:0007669"/>
    <property type="project" value="UniProtKB-SubCell"/>
</dbReference>
<keyword evidence="9 14" id="KW-0346">Stress response</keyword>
<evidence type="ECO:0000256" key="4">
    <source>
        <dbReference type="ARBA" id="ARBA00022705"/>
    </source>
</evidence>
<dbReference type="Gene3D" id="1.10.287.110">
    <property type="entry name" value="DnaJ domain"/>
    <property type="match status" value="1"/>
</dbReference>
<evidence type="ECO:0000256" key="3">
    <source>
        <dbReference type="ARBA" id="ARBA00022490"/>
    </source>
</evidence>
<protein>
    <recommendedName>
        <fullName evidence="13 14">Chaperone protein DnaJ</fullName>
    </recommendedName>
</protein>
<comment type="similarity">
    <text evidence="12 14">Belongs to the DnaJ family.</text>
</comment>
<dbReference type="InterPro" id="IPR036410">
    <property type="entry name" value="HSP_DnaJ_Cys-rich_dom_sf"/>
</dbReference>
<evidence type="ECO:0000256" key="13">
    <source>
        <dbReference type="ARBA" id="ARBA00067609"/>
    </source>
</evidence>